<evidence type="ECO:0000256" key="1">
    <source>
        <dbReference type="SAM" id="Coils"/>
    </source>
</evidence>
<gene>
    <name evidence="2" type="ORF">SAMN05421779_104205</name>
</gene>
<accession>A0A1N7ML80</accession>
<name>A0A1N7ML80_9PROT</name>
<dbReference type="AlphaFoldDB" id="A0A1N7ML80"/>
<evidence type="ECO:0000313" key="2">
    <source>
        <dbReference type="EMBL" id="SIS86906.1"/>
    </source>
</evidence>
<dbReference type="Proteomes" id="UP000185678">
    <property type="component" value="Unassembled WGS sequence"/>
</dbReference>
<dbReference type="EMBL" id="FTOA01000004">
    <property type="protein sequence ID" value="SIS86906.1"/>
    <property type="molecule type" value="Genomic_DNA"/>
</dbReference>
<dbReference type="RefSeq" id="WP_076400648.1">
    <property type="nucleotide sequence ID" value="NZ_FTOA01000004.1"/>
</dbReference>
<protein>
    <submittedName>
        <fullName evidence="2">Uncharacterized protein</fullName>
    </submittedName>
</protein>
<reference evidence="2 3" key="1">
    <citation type="submission" date="2017-01" db="EMBL/GenBank/DDBJ databases">
        <authorList>
            <person name="Mah S.A."/>
            <person name="Swanson W.J."/>
            <person name="Moy G.W."/>
            <person name="Vacquier V.D."/>
        </authorList>
    </citation>
    <scope>NUCLEOTIDE SEQUENCE [LARGE SCALE GENOMIC DNA]</scope>
    <source>
        <strain evidence="2 3">DSM 11589</strain>
    </source>
</reference>
<feature type="coiled-coil region" evidence="1">
    <location>
        <begin position="58"/>
        <end position="89"/>
    </location>
</feature>
<keyword evidence="1" id="KW-0175">Coiled coil</keyword>
<keyword evidence="3" id="KW-1185">Reference proteome</keyword>
<organism evidence="2 3">
    <name type="scientific">Insolitispirillum peregrinum</name>
    <dbReference type="NCBI Taxonomy" id="80876"/>
    <lineage>
        <taxon>Bacteria</taxon>
        <taxon>Pseudomonadati</taxon>
        <taxon>Pseudomonadota</taxon>
        <taxon>Alphaproteobacteria</taxon>
        <taxon>Rhodospirillales</taxon>
        <taxon>Novispirillaceae</taxon>
        <taxon>Insolitispirillum</taxon>
    </lineage>
</organism>
<proteinExistence type="predicted"/>
<sequence length="101" mass="11297">MSATIIYPVAFQRSGVDHTSAVIQSASRATTDVLADMQRASQASARHLDGATREIALMRRQEDQLARHADDITQTSQNLGAQMQRLIEETRRMVSYLRADH</sequence>
<evidence type="ECO:0000313" key="3">
    <source>
        <dbReference type="Proteomes" id="UP000185678"/>
    </source>
</evidence>